<comment type="caution">
    <text evidence="2">The sequence shown here is derived from an EMBL/GenBank/DDBJ whole genome shotgun (WGS) entry which is preliminary data.</text>
</comment>
<reference evidence="2 3" key="1">
    <citation type="submission" date="2021-01" db="EMBL/GenBank/DDBJ databases">
        <title>Whole genome shotgun sequence of Actinoplanes couchii NBRC 106145.</title>
        <authorList>
            <person name="Komaki H."/>
            <person name="Tamura T."/>
        </authorList>
    </citation>
    <scope>NUCLEOTIDE SEQUENCE [LARGE SCALE GENOMIC DNA]</scope>
    <source>
        <strain evidence="2 3">NBRC 106145</strain>
    </source>
</reference>
<keyword evidence="1" id="KW-0732">Signal</keyword>
<feature type="signal peptide" evidence="1">
    <location>
        <begin position="1"/>
        <end position="28"/>
    </location>
</feature>
<dbReference type="SUPFAM" id="SSF69304">
    <property type="entry name" value="Tricorn protease N-terminal domain"/>
    <property type="match status" value="1"/>
</dbReference>
<proteinExistence type="predicted"/>
<protein>
    <recommendedName>
        <fullName evidence="4">WD40 domain protein beta Propeller</fullName>
    </recommendedName>
</protein>
<evidence type="ECO:0000313" key="2">
    <source>
        <dbReference type="EMBL" id="GID61967.1"/>
    </source>
</evidence>
<evidence type="ECO:0000313" key="3">
    <source>
        <dbReference type="Proteomes" id="UP000612282"/>
    </source>
</evidence>
<feature type="chain" id="PRO_5045944908" description="WD40 domain protein beta Propeller" evidence="1">
    <location>
        <begin position="29"/>
        <end position="420"/>
    </location>
</feature>
<dbReference type="Gene3D" id="2.120.10.30">
    <property type="entry name" value="TolB, C-terminal domain"/>
    <property type="match status" value="2"/>
</dbReference>
<dbReference type="EMBL" id="BOMG01000150">
    <property type="protein sequence ID" value="GID61967.1"/>
    <property type="molecule type" value="Genomic_DNA"/>
</dbReference>
<dbReference type="SUPFAM" id="SSF82171">
    <property type="entry name" value="DPP6 N-terminal domain-like"/>
    <property type="match status" value="1"/>
</dbReference>
<dbReference type="RefSeq" id="WP_310380825.1">
    <property type="nucleotide sequence ID" value="NZ_BAAAQE010000079.1"/>
</dbReference>
<evidence type="ECO:0008006" key="4">
    <source>
        <dbReference type="Google" id="ProtNLM"/>
    </source>
</evidence>
<evidence type="ECO:0000256" key="1">
    <source>
        <dbReference type="SAM" id="SignalP"/>
    </source>
</evidence>
<gene>
    <name evidence="2" type="ORF">Aco03nite_103710</name>
</gene>
<dbReference type="PANTHER" id="PTHR36842:SF1">
    <property type="entry name" value="PROTEIN TOLB"/>
    <property type="match status" value="1"/>
</dbReference>
<dbReference type="InterPro" id="IPR011042">
    <property type="entry name" value="6-blade_b-propeller_TolB-like"/>
</dbReference>
<name>A0ABQ3XTX8_9ACTN</name>
<dbReference type="PANTHER" id="PTHR36842">
    <property type="entry name" value="PROTEIN TOLB HOMOLOG"/>
    <property type="match status" value="1"/>
</dbReference>
<dbReference type="Proteomes" id="UP000612282">
    <property type="component" value="Unassembled WGS sequence"/>
</dbReference>
<sequence length="420" mass="43901">MRRTLSASFCSLAVTGGLVIALPVPARAAVVGTELVSVAADGTQGNESSIVPSVDAAGRFVVFQSEASNLTPGDTNGKQDVFLADRDTGSLELISQSAAGDSGGARISADGRFVTYDSWVGTSAERPKIYVYDRIAGQTEQIPVGSRGGMFPSISGDGRYVTFRSGSEDIVPDANGWYDDIFLHDRQTGGTRIVSTSADGTQADASSSDGVLTADGRHVAFASRAANLVPGDTNDVEDIFLKDLTTGGIQRITVTSAGTQLTDFWIYSDPSLSADGRYVSYSTTGGFDPADGNDEIDVYLHDAVTAESTLVSRRANGEPLSSGWASSPAISGDGGSIAFWSNSSQVVTGDTNWTGDLFVYDRASAVTERVSLTSAGAEAEGSDSGVLSHDGRLAVYRSSATNLVPNDTNGKDDIFATRRW</sequence>
<accession>A0ABQ3XTX8</accession>
<keyword evidence="3" id="KW-1185">Reference proteome</keyword>
<organism evidence="2 3">
    <name type="scientific">Actinoplanes couchii</name>
    <dbReference type="NCBI Taxonomy" id="403638"/>
    <lineage>
        <taxon>Bacteria</taxon>
        <taxon>Bacillati</taxon>
        <taxon>Actinomycetota</taxon>
        <taxon>Actinomycetes</taxon>
        <taxon>Micromonosporales</taxon>
        <taxon>Micromonosporaceae</taxon>
        <taxon>Actinoplanes</taxon>
    </lineage>
</organism>